<organism evidence="1 2">
    <name type="scientific">Zarea fungicola</name>
    <dbReference type="NCBI Taxonomy" id="93591"/>
    <lineage>
        <taxon>Eukaryota</taxon>
        <taxon>Fungi</taxon>
        <taxon>Dikarya</taxon>
        <taxon>Ascomycota</taxon>
        <taxon>Pezizomycotina</taxon>
        <taxon>Sordariomycetes</taxon>
        <taxon>Hypocreomycetidae</taxon>
        <taxon>Hypocreales</taxon>
        <taxon>Cordycipitaceae</taxon>
        <taxon>Zarea</taxon>
    </lineage>
</organism>
<dbReference type="EMBL" id="JANJQO010000108">
    <property type="protein sequence ID" value="KAJ2981838.1"/>
    <property type="molecule type" value="Genomic_DNA"/>
</dbReference>
<dbReference type="Proteomes" id="UP001143910">
    <property type="component" value="Unassembled WGS sequence"/>
</dbReference>
<proteinExistence type="predicted"/>
<evidence type="ECO:0000313" key="2">
    <source>
        <dbReference type="Proteomes" id="UP001143910"/>
    </source>
</evidence>
<accession>A0ACC1NRU6</accession>
<reference evidence="1" key="1">
    <citation type="submission" date="2022-08" db="EMBL/GenBank/DDBJ databases">
        <title>Genome Sequence of Lecanicillium fungicola.</title>
        <authorList>
            <person name="Buettner E."/>
        </authorList>
    </citation>
    <scope>NUCLEOTIDE SEQUENCE</scope>
    <source>
        <strain evidence="1">Babe33</strain>
    </source>
</reference>
<gene>
    <name evidence="1" type="ORF">NQ176_g1777</name>
</gene>
<keyword evidence="2" id="KW-1185">Reference proteome</keyword>
<name>A0ACC1NRU6_9HYPO</name>
<comment type="caution">
    <text evidence="1">The sequence shown here is derived from an EMBL/GenBank/DDBJ whole genome shotgun (WGS) entry which is preliminary data.</text>
</comment>
<protein>
    <submittedName>
        <fullName evidence="1">Uncharacterized protein</fullName>
    </submittedName>
</protein>
<sequence>MFALLALPMEILDIIVANLAASQEDFDDLDCWYTPDPSLYRLALTCTTLRDICLPRLYEIINFRRCAGGLSLLRTLATSPEVASYVKRIIFDASFNLMHPTDDGVVLSEDDVALYNDILEESVDMRTVERLPGPIRGTDSLEREVANGIGSPINMPNQDWHTWRVEVDLRSGNWPDQSITWYMDGQQFQRITGSRINNFNVWHAVAQSPLYFILNVAVGGNWPGNPNSATLDGYGSMMEVAYTAQYVSQ</sequence>
<evidence type="ECO:0000313" key="1">
    <source>
        <dbReference type="EMBL" id="KAJ2981838.1"/>
    </source>
</evidence>